<evidence type="ECO:0000256" key="5">
    <source>
        <dbReference type="SAM" id="MobiDB-lite"/>
    </source>
</evidence>
<feature type="compositionally biased region" description="Polar residues" evidence="5">
    <location>
        <begin position="272"/>
        <end position="284"/>
    </location>
</feature>
<feature type="compositionally biased region" description="Low complexity" evidence="5">
    <location>
        <begin position="132"/>
        <end position="143"/>
    </location>
</feature>
<keyword evidence="3" id="KW-0998">Cell outer membrane</keyword>
<dbReference type="PANTHER" id="PTHR30329">
    <property type="entry name" value="STATOR ELEMENT OF FLAGELLAR MOTOR COMPLEX"/>
    <property type="match status" value="1"/>
</dbReference>
<gene>
    <name evidence="8" type="ORF">AC244_04745</name>
</gene>
<dbReference type="OrthoDB" id="9792021at2"/>
<evidence type="ECO:0000256" key="1">
    <source>
        <dbReference type="ARBA" id="ARBA00004442"/>
    </source>
</evidence>
<name>A0A0L8C770_ENSAD</name>
<feature type="compositionally biased region" description="Basic and acidic residues" evidence="5">
    <location>
        <begin position="180"/>
        <end position="204"/>
    </location>
</feature>
<feature type="region of interest" description="Disordered" evidence="5">
    <location>
        <begin position="36"/>
        <end position="432"/>
    </location>
</feature>
<feature type="compositionally biased region" description="Basic and acidic residues" evidence="5">
    <location>
        <begin position="144"/>
        <end position="159"/>
    </location>
</feature>
<evidence type="ECO:0000256" key="2">
    <source>
        <dbReference type="ARBA" id="ARBA00023136"/>
    </source>
</evidence>
<feature type="compositionally biased region" description="Basic and acidic residues" evidence="5">
    <location>
        <begin position="403"/>
        <end position="418"/>
    </location>
</feature>
<feature type="compositionally biased region" description="Low complexity" evidence="5">
    <location>
        <begin position="76"/>
        <end position="87"/>
    </location>
</feature>
<dbReference type="PRINTS" id="PR01021">
    <property type="entry name" value="OMPADOMAIN"/>
</dbReference>
<feature type="domain" description="OmpA-like" evidence="7">
    <location>
        <begin position="653"/>
        <end position="773"/>
    </location>
</feature>
<dbReference type="CDD" id="cd07185">
    <property type="entry name" value="OmpA_C-like"/>
    <property type="match status" value="1"/>
</dbReference>
<keyword evidence="6" id="KW-0732">Signal</keyword>
<dbReference type="Proteomes" id="UP000037425">
    <property type="component" value="Unassembled WGS sequence"/>
</dbReference>
<dbReference type="SUPFAM" id="SSF103088">
    <property type="entry name" value="OmpA-like"/>
    <property type="match status" value="1"/>
</dbReference>
<dbReference type="InterPro" id="IPR006664">
    <property type="entry name" value="OMP_bac"/>
</dbReference>
<feature type="compositionally biased region" description="Low complexity" evidence="5">
    <location>
        <begin position="316"/>
        <end position="355"/>
    </location>
</feature>
<protein>
    <submittedName>
        <fullName evidence="8">Membrane protein</fullName>
    </submittedName>
</protein>
<comment type="caution">
    <text evidence="8">The sequence shown here is derived from an EMBL/GenBank/DDBJ whole genome shotgun (WGS) entry which is preliminary data.</text>
</comment>
<feature type="chain" id="PRO_5005581696" evidence="6">
    <location>
        <begin position="28"/>
        <end position="780"/>
    </location>
</feature>
<feature type="compositionally biased region" description="Basic and acidic residues" evidence="5">
    <location>
        <begin position="356"/>
        <end position="369"/>
    </location>
</feature>
<feature type="signal peptide" evidence="6">
    <location>
        <begin position="1"/>
        <end position="27"/>
    </location>
</feature>
<dbReference type="PROSITE" id="PS51123">
    <property type="entry name" value="OMPA_2"/>
    <property type="match status" value="1"/>
</dbReference>
<comment type="subcellular location">
    <subcellularLocation>
        <location evidence="1">Cell outer membrane</location>
    </subcellularLocation>
</comment>
<sequence>MSIRSRLFATVALPVLSVSLAVQPALADSLMKPFEVAQEGSGQPSDEELLLQQQRQAEEQQRAAEEQQRAAEEQQRQQQEQQAAEQQKAAEEEAARQAAEQQKAAEEEAARQAAEQEKAAEAQRAAEEEAARQQQEQQAAEQQKAAEEEAARQAAEQEKAAAAQKAAEEEAARQAAEQQKAAEDEAARQAAEQEKAAEAQKAAESEAQQKAADEQKAAEDEAARQAAEQQKAAEEEAKRQAEEAQKAQPGECVVPEGQDASTACPPAGGEATGQQPATEGQNAGEQPPVTEEQKAGEQPPVTDGQNAGEAVAPAVEPQTEPQPTEPQTGEGQPVPGAEQPATAEQQPQVQPVPEVVDTRTEEEKLKIAEDPAASDETIVLPVENGAAVLDSDKDADNAGGNQAREDRQKLRQELRAQEESAPPPTDDAAAQAQMPAEIQADMPQTIEANLAEKGTRIEEAPVFVVPETTNIVNNTVVNNTVINNNTTVNNVTNNVTNVEVIQEIDNRVILGVGDQIFVRGDDRPRLRRDSEETFYDELPRGRTRETIVRPGGYRIVTIYNRYGDILQRSRVDRDGNEYLMIYAPERDEGPRPAIIDVGYELPPMRLRIPVREYIADVSDDPDRDYYDFLAEPPVERVERVYTIDEVRHSARVRDKVRRIDLDTITFPTGSAEVSMSQAKTMRNVAAAMEKVLAKDPGETFFIEGHTDAVGSDRSNLVLSDQRAESVASLLTEVYGIPAENLVTQGYGERFLKVRTEEAEQQNRRVTIRRVTPLVRPVAQR</sequence>
<feature type="compositionally biased region" description="Basic and acidic residues" evidence="5">
    <location>
        <begin position="56"/>
        <end position="75"/>
    </location>
</feature>
<dbReference type="RefSeq" id="WP_053247591.1">
    <property type="nucleotide sequence ID" value="NZ_LGAP01000001.1"/>
</dbReference>
<dbReference type="PANTHER" id="PTHR30329:SF21">
    <property type="entry name" value="LIPOPROTEIN YIAD-RELATED"/>
    <property type="match status" value="1"/>
</dbReference>
<dbReference type="Gene3D" id="3.30.1330.60">
    <property type="entry name" value="OmpA-like domain"/>
    <property type="match status" value="1"/>
</dbReference>
<dbReference type="GO" id="GO:0009279">
    <property type="term" value="C:cell outer membrane"/>
    <property type="evidence" value="ECO:0007669"/>
    <property type="project" value="UniProtKB-SubCell"/>
</dbReference>
<evidence type="ECO:0000256" key="4">
    <source>
        <dbReference type="PROSITE-ProRule" id="PRU00473"/>
    </source>
</evidence>
<evidence type="ECO:0000313" key="9">
    <source>
        <dbReference type="Proteomes" id="UP000037425"/>
    </source>
</evidence>
<feature type="compositionally biased region" description="Basic and acidic residues" evidence="5">
    <location>
        <begin position="211"/>
        <end position="223"/>
    </location>
</feature>
<dbReference type="PATRIC" id="fig|106592.7.peg.1011"/>
<evidence type="ECO:0000259" key="7">
    <source>
        <dbReference type="PROSITE" id="PS51123"/>
    </source>
</evidence>
<reference evidence="9" key="1">
    <citation type="submission" date="2015-07" db="EMBL/GenBank/DDBJ databases">
        <title>Whole genome sequence of an Ensifer adhaerens strain isolated from a cave pool in the Wind Cave National Park.</title>
        <authorList>
            <person name="Eng W.W.H."/>
            <person name="Gan H.M."/>
            <person name="Barton H.A."/>
            <person name="Savka M.A."/>
        </authorList>
    </citation>
    <scope>NUCLEOTIDE SEQUENCE [LARGE SCALE GENOMIC DNA]</scope>
    <source>
        <strain evidence="9">SD006</strain>
    </source>
</reference>
<proteinExistence type="predicted"/>
<feature type="compositionally biased region" description="Basic and acidic residues" evidence="5">
    <location>
        <begin position="231"/>
        <end position="245"/>
    </location>
</feature>
<evidence type="ECO:0000256" key="6">
    <source>
        <dbReference type="SAM" id="SignalP"/>
    </source>
</evidence>
<dbReference type="InterPro" id="IPR006665">
    <property type="entry name" value="OmpA-like"/>
</dbReference>
<dbReference type="InterPro" id="IPR050330">
    <property type="entry name" value="Bact_OuterMem_StrucFunc"/>
</dbReference>
<accession>A0A0L8C770</accession>
<evidence type="ECO:0000256" key="3">
    <source>
        <dbReference type="ARBA" id="ARBA00023237"/>
    </source>
</evidence>
<dbReference type="EMBL" id="LGAP01000001">
    <property type="protein sequence ID" value="KOF22797.1"/>
    <property type="molecule type" value="Genomic_DNA"/>
</dbReference>
<dbReference type="AlphaFoldDB" id="A0A0L8C770"/>
<organism evidence="8 9">
    <name type="scientific">Ensifer adhaerens</name>
    <name type="common">Sinorhizobium morelense</name>
    <dbReference type="NCBI Taxonomy" id="106592"/>
    <lineage>
        <taxon>Bacteria</taxon>
        <taxon>Pseudomonadati</taxon>
        <taxon>Pseudomonadota</taxon>
        <taxon>Alphaproteobacteria</taxon>
        <taxon>Hyphomicrobiales</taxon>
        <taxon>Rhizobiaceae</taxon>
        <taxon>Sinorhizobium/Ensifer group</taxon>
        <taxon>Ensifer</taxon>
    </lineage>
</organism>
<keyword evidence="2 4" id="KW-0472">Membrane</keyword>
<dbReference type="Pfam" id="PF00691">
    <property type="entry name" value="OmpA"/>
    <property type="match status" value="1"/>
</dbReference>
<dbReference type="InterPro" id="IPR036737">
    <property type="entry name" value="OmpA-like_sf"/>
</dbReference>
<feature type="compositionally biased region" description="Basic and acidic residues" evidence="5">
    <location>
        <begin position="103"/>
        <end position="131"/>
    </location>
</feature>
<evidence type="ECO:0000313" key="8">
    <source>
        <dbReference type="EMBL" id="KOF22797.1"/>
    </source>
</evidence>